<dbReference type="Proteomes" id="UP001151760">
    <property type="component" value="Unassembled WGS sequence"/>
</dbReference>
<name>A0ABQ5BHZ1_9ASTR</name>
<keyword evidence="5" id="KW-1185">Reference proteome</keyword>
<dbReference type="InterPro" id="IPR001584">
    <property type="entry name" value="Integrase_cat-core"/>
</dbReference>
<dbReference type="InterPro" id="IPR007110">
    <property type="entry name" value="Ig-like_dom"/>
</dbReference>
<dbReference type="PANTHER" id="PTHR35046">
    <property type="entry name" value="ZINC KNUCKLE (CCHC-TYPE) FAMILY PROTEIN"/>
    <property type="match status" value="1"/>
</dbReference>
<dbReference type="Pfam" id="PF00665">
    <property type="entry name" value="rve"/>
    <property type="match status" value="1"/>
</dbReference>
<feature type="domain" description="Ig-like" evidence="2">
    <location>
        <begin position="176"/>
        <end position="223"/>
    </location>
</feature>
<evidence type="ECO:0000259" key="2">
    <source>
        <dbReference type="PROSITE" id="PS50835"/>
    </source>
</evidence>
<sequence length="630" mass="70874">MSGNEDHPQHKAVDSPHRPNPEFEGRLCPDDFLDWLRTVDRIFDLHDTPDHIKIGTQSGKQLLANRKQTIVFWLSSGPCTNNSANKPVRVGPIKADPPALTGVSPTPTTSSLRCFKCQGIRFFSQILKKKVGGGGLVPNKQVPLTLIVKVDPRYDTEDMAFRLKLLPFVGGELLVPAMLNHCCIVLESDDDTRGSELIFFVLNCTAKGKNHPDPYQLTWLKKGNLVKVTHRCLVHFSIGNKYTDELLSSTSFQVSGFAPFAHLYQDDPDFKELWDKCHVYFLVPFVRAQLAVILARAKKQRLGGGSIIFGPKLARDVQKVINRCRVCHIAKTQHTNQGLYTPLPTPEGPWEDVSIDFVLGLPLTQRKKDSIMVVVDRFSKMAHFIPCSKTFDASQVARLYFAEIVRLHGVPRSITSDRDVKFVSHFWRTLWKRLGAKLNFSSSHHPQTDGQTEVTNRSLGSLLRCLVGDKPKQWDVALPQAEFAYNRSNHSSTGRSPFFVVYGRNPFTPLDLAPMVDDGSVSAEGDERARQIKELHAQFCFLFIRLAGEQRRRLLLGWPRTVALRVSLDWCLIFCPTHLALLMDFDFIPSHNDLGSDPDVSSPSGDRNKIYDSGICIEVESTRFLAPHSP</sequence>
<evidence type="ECO:0000259" key="3">
    <source>
        <dbReference type="PROSITE" id="PS50994"/>
    </source>
</evidence>
<dbReference type="PROSITE" id="PS50835">
    <property type="entry name" value="IG_LIKE"/>
    <property type="match status" value="1"/>
</dbReference>
<evidence type="ECO:0000256" key="1">
    <source>
        <dbReference type="SAM" id="MobiDB-lite"/>
    </source>
</evidence>
<feature type="region of interest" description="Disordered" evidence="1">
    <location>
        <begin position="1"/>
        <end position="24"/>
    </location>
</feature>
<comment type="caution">
    <text evidence="4">The sequence shown here is derived from an EMBL/GenBank/DDBJ whole genome shotgun (WGS) entry which is preliminary data.</text>
</comment>
<dbReference type="InterPro" id="IPR012337">
    <property type="entry name" value="RNaseH-like_sf"/>
</dbReference>
<reference evidence="4" key="2">
    <citation type="submission" date="2022-01" db="EMBL/GenBank/DDBJ databases">
        <authorList>
            <person name="Yamashiro T."/>
            <person name="Shiraishi A."/>
            <person name="Satake H."/>
            <person name="Nakayama K."/>
        </authorList>
    </citation>
    <scope>NUCLEOTIDE SEQUENCE</scope>
</reference>
<dbReference type="PROSITE" id="PS50994">
    <property type="entry name" value="INTEGRASE"/>
    <property type="match status" value="1"/>
</dbReference>
<evidence type="ECO:0000313" key="5">
    <source>
        <dbReference type="Proteomes" id="UP001151760"/>
    </source>
</evidence>
<evidence type="ECO:0000313" key="4">
    <source>
        <dbReference type="EMBL" id="GJT13128.1"/>
    </source>
</evidence>
<keyword evidence="4" id="KW-0808">Transferase</keyword>
<dbReference type="SUPFAM" id="SSF53098">
    <property type="entry name" value="Ribonuclease H-like"/>
    <property type="match status" value="1"/>
</dbReference>
<dbReference type="EMBL" id="BQNB010013204">
    <property type="protein sequence ID" value="GJT13128.1"/>
    <property type="molecule type" value="Genomic_DNA"/>
</dbReference>
<dbReference type="GO" id="GO:0003964">
    <property type="term" value="F:RNA-directed DNA polymerase activity"/>
    <property type="evidence" value="ECO:0007669"/>
    <property type="project" value="UniProtKB-KW"/>
</dbReference>
<protein>
    <submittedName>
        <fullName evidence="4">RNA-directed DNA polymerase</fullName>
    </submittedName>
</protein>
<reference evidence="4" key="1">
    <citation type="journal article" date="2022" name="Int. J. Mol. Sci.">
        <title>Draft Genome of Tanacetum Coccineum: Genomic Comparison of Closely Related Tanacetum-Family Plants.</title>
        <authorList>
            <person name="Yamashiro T."/>
            <person name="Shiraishi A."/>
            <person name="Nakayama K."/>
            <person name="Satake H."/>
        </authorList>
    </citation>
    <scope>NUCLEOTIDE SEQUENCE</scope>
</reference>
<proteinExistence type="predicted"/>
<accession>A0ABQ5BHZ1</accession>
<keyword evidence="4" id="KW-0548">Nucleotidyltransferase</keyword>
<gene>
    <name evidence="4" type="ORF">Tco_0860170</name>
</gene>
<dbReference type="PANTHER" id="PTHR35046:SF26">
    <property type="entry name" value="RNA-DIRECTED DNA POLYMERASE"/>
    <property type="match status" value="1"/>
</dbReference>
<keyword evidence="4" id="KW-0695">RNA-directed DNA polymerase</keyword>
<feature type="domain" description="Integrase catalytic" evidence="3">
    <location>
        <begin position="345"/>
        <end position="505"/>
    </location>
</feature>
<dbReference type="Gene3D" id="3.30.420.10">
    <property type="entry name" value="Ribonuclease H-like superfamily/Ribonuclease H"/>
    <property type="match status" value="1"/>
</dbReference>
<organism evidence="4 5">
    <name type="scientific">Tanacetum coccineum</name>
    <dbReference type="NCBI Taxonomy" id="301880"/>
    <lineage>
        <taxon>Eukaryota</taxon>
        <taxon>Viridiplantae</taxon>
        <taxon>Streptophyta</taxon>
        <taxon>Embryophyta</taxon>
        <taxon>Tracheophyta</taxon>
        <taxon>Spermatophyta</taxon>
        <taxon>Magnoliopsida</taxon>
        <taxon>eudicotyledons</taxon>
        <taxon>Gunneridae</taxon>
        <taxon>Pentapetalae</taxon>
        <taxon>asterids</taxon>
        <taxon>campanulids</taxon>
        <taxon>Asterales</taxon>
        <taxon>Asteraceae</taxon>
        <taxon>Asteroideae</taxon>
        <taxon>Anthemideae</taxon>
        <taxon>Anthemidinae</taxon>
        <taxon>Tanacetum</taxon>
    </lineage>
</organism>
<dbReference type="InterPro" id="IPR036397">
    <property type="entry name" value="RNaseH_sf"/>
</dbReference>